<dbReference type="EMBL" id="LN736360">
    <property type="protein sequence ID" value="CEP60274.1"/>
    <property type="molecule type" value="Genomic_DNA"/>
</dbReference>
<keyword evidence="2" id="KW-1185">Reference proteome</keyword>
<proteinExistence type="predicted"/>
<dbReference type="GO" id="GO:0031011">
    <property type="term" value="C:Ino80 complex"/>
    <property type="evidence" value="ECO:0007669"/>
    <property type="project" value="EnsemblFungi"/>
</dbReference>
<evidence type="ECO:0000313" key="2">
    <source>
        <dbReference type="Proteomes" id="UP000054304"/>
    </source>
</evidence>
<dbReference type="Proteomes" id="UP000054304">
    <property type="component" value="Unassembled WGS sequence"/>
</dbReference>
<dbReference type="Pfam" id="PF17335">
    <property type="entry name" value="IES5"/>
    <property type="match status" value="1"/>
</dbReference>
<dbReference type="InterPro" id="IPR020366">
    <property type="entry name" value="Ies5"/>
</dbReference>
<dbReference type="HOGENOM" id="CLU_163517_0_0_1"/>
<dbReference type="GO" id="GO:0000722">
    <property type="term" value="P:telomere maintenance via recombination"/>
    <property type="evidence" value="ECO:0007669"/>
    <property type="project" value="EnsemblFungi"/>
</dbReference>
<dbReference type="OrthoDB" id="4033270at2759"/>
<accession>A0A0C7MSL1</accession>
<dbReference type="RefSeq" id="XP_022626519.1">
    <property type="nucleotide sequence ID" value="XM_022774420.1"/>
</dbReference>
<sequence>MTTSKTVPSKEHAKLLSRSEELTKQEVSLKREYTTLLRKLASITTVLQNLEDDPDTADRVISETALSKVPDLKPYSILLEELDSKSPQDIEIPEFLQESYALYKNAPLLYKDM</sequence>
<name>A0A0C7MSL1_9SACH</name>
<reference evidence="1 2" key="1">
    <citation type="submission" date="2014-12" db="EMBL/GenBank/DDBJ databases">
        <authorList>
            <person name="Neuveglise Cecile"/>
        </authorList>
    </citation>
    <scope>NUCLEOTIDE SEQUENCE [LARGE SCALE GENOMIC DNA]</scope>
    <source>
        <strain evidence="1 2">CBS 12615</strain>
    </source>
</reference>
<dbReference type="STRING" id="1245769.A0A0C7MSL1"/>
<dbReference type="GeneID" id="34683651"/>
<evidence type="ECO:0000313" key="1">
    <source>
        <dbReference type="EMBL" id="CEP60274.1"/>
    </source>
</evidence>
<organism evidence="1 2">
    <name type="scientific">Lachancea lanzarotensis</name>
    <dbReference type="NCBI Taxonomy" id="1245769"/>
    <lineage>
        <taxon>Eukaryota</taxon>
        <taxon>Fungi</taxon>
        <taxon>Dikarya</taxon>
        <taxon>Ascomycota</taxon>
        <taxon>Saccharomycotina</taxon>
        <taxon>Saccharomycetes</taxon>
        <taxon>Saccharomycetales</taxon>
        <taxon>Saccharomycetaceae</taxon>
        <taxon>Lachancea</taxon>
    </lineage>
</organism>
<dbReference type="AlphaFoldDB" id="A0A0C7MSL1"/>
<gene>
    <name evidence="1" type="ORF">LALA0_S01e06964g</name>
</gene>
<dbReference type="GO" id="GO:0006338">
    <property type="term" value="P:chromatin remodeling"/>
    <property type="evidence" value="ECO:0007669"/>
    <property type="project" value="EnsemblFungi"/>
</dbReference>
<protein>
    <submittedName>
        <fullName evidence="1">LALA0S01e06964g1_1</fullName>
    </submittedName>
</protein>